<dbReference type="GO" id="GO:0006094">
    <property type="term" value="P:gluconeogenesis"/>
    <property type="evidence" value="ECO:0007669"/>
    <property type="project" value="TreeGrafter"/>
</dbReference>
<dbReference type="PANTHER" id="PTHR11406:SF23">
    <property type="entry name" value="PHOSPHOGLYCERATE KINASE 1, CHLOROPLASTIC-RELATED"/>
    <property type="match status" value="1"/>
</dbReference>
<dbReference type="EMBL" id="UINC01001567">
    <property type="protein sequence ID" value="SUZ83796.1"/>
    <property type="molecule type" value="Genomic_DNA"/>
</dbReference>
<evidence type="ECO:0000313" key="7">
    <source>
        <dbReference type="EMBL" id="SUZ83796.1"/>
    </source>
</evidence>
<dbReference type="HAMAP" id="MF_00145">
    <property type="entry name" value="Phosphoglyc_kinase"/>
    <property type="match status" value="1"/>
</dbReference>
<keyword evidence="3" id="KW-0808">Transferase</keyword>
<evidence type="ECO:0000256" key="3">
    <source>
        <dbReference type="ARBA" id="ARBA00022679"/>
    </source>
</evidence>
<evidence type="ECO:0000256" key="5">
    <source>
        <dbReference type="ARBA" id="ARBA00022777"/>
    </source>
</evidence>
<dbReference type="GO" id="GO:0043531">
    <property type="term" value="F:ADP binding"/>
    <property type="evidence" value="ECO:0007669"/>
    <property type="project" value="TreeGrafter"/>
</dbReference>
<gene>
    <name evidence="7" type="ORF">METZ01_LOCUS36650</name>
</gene>
<evidence type="ECO:0000256" key="4">
    <source>
        <dbReference type="ARBA" id="ARBA00022741"/>
    </source>
</evidence>
<dbReference type="PRINTS" id="PR00477">
    <property type="entry name" value="PHGLYCKINASE"/>
</dbReference>
<evidence type="ECO:0000256" key="6">
    <source>
        <dbReference type="ARBA" id="ARBA00022840"/>
    </source>
</evidence>
<organism evidence="7">
    <name type="scientific">marine metagenome</name>
    <dbReference type="NCBI Taxonomy" id="408172"/>
    <lineage>
        <taxon>unclassified sequences</taxon>
        <taxon>metagenomes</taxon>
        <taxon>ecological metagenomes</taxon>
    </lineage>
</organism>
<keyword evidence="6" id="KW-0067">ATP-binding</keyword>
<dbReference type="PIRSF" id="PIRSF000724">
    <property type="entry name" value="Pgk"/>
    <property type="match status" value="1"/>
</dbReference>
<keyword evidence="5" id="KW-0418">Kinase</keyword>
<accession>A0A381QWJ2</accession>
<name>A0A381QWJ2_9ZZZZ</name>
<evidence type="ECO:0000256" key="1">
    <source>
        <dbReference type="ARBA" id="ARBA00000642"/>
    </source>
</evidence>
<protein>
    <recommendedName>
        <fullName evidence="2">phosphoglycerate kinase</fullName>
        <ecNumber evidence="2">2.7.2.3</ecNumber>
    </recommendedName>
</protein>
<dbReference type="Gene3D" id="3.40.50.1260">
    <property type="entry name" value="Phosphoglycerate kinase, N-terminal domain"/>
    <property type="match status" value="2"/>
</dbReference>
<dbReference type="SUPFAM" id="SSF53748">
    <property type="entry name" value="Phosphoglycerate kinase"/>
    <property type="match status" value="1"/>
</dbReference>
<reference evidence="7" key="1">
    <citation type="submission" date="2018-05" db="EMBL/GenBank/DDBJ databases">
        <authorList>
            <person name="Lanie J.A."/>
            <person name="Ng W.-L."/>
            <person name="Kazmierczak K.M."/>
            <person name="Andrzejewski T.M."/>
            <person name="Davidsen T.M."/>
            <person name="Wayne K.J."/>
            <person name="Tettelin H."/>
            <person name="Glass J.I."/>
            <person name="Rusch D."/>
            <person name="Podicherti R."/>
            <person name="Tsui H.-C.T."/>
            <person name="Winkler M.E."/>
        </authorList>
    </citation>
    <scope>NUCLEOTIDE SEQUENCE</scope>
</reference>
<dbReference type="InterPro" id="IPR015824">
    <property type="entry name" value="Phosphoglycerate_kinase_N"/>
</dbReference>
<dbReference type="InterPro" id="IPR036043">
    <property type="entry name" value="Phosphoglycerate_kinase_sf"/>
</dbReference>
<dbReference type="InterPro" id="IPR001576">
    <property type="entry name" value="Phosphoglycerate_kinase"/>
</dbReference>
<dbReference type="EC" id="2.7.2.3" evidence="2"/>
<dbReference type="GO" id="GO:0004618">
    <property type="term" value="F:phosphoglycerate kinase activity"/>
    <property type="evidence" value="ECO:0007669"/>
    <property type="project" value="UniProtKB-EC"/>
</dbReference>
<dbReference type="GO" id="GO:0006096">
    <property type="term" value="P:glycolytic process"/>
    <property type="evidence" value="ECO:0007669"/>
    <property type="project" value="InterPro"/>
</dbReference>
<dbReference type="GO" id="GO:0005524">
    <property type="term" value="F:ATP binding"/>
    <property type="evidence" value="ECO:0007669"/>
    <property type="project" value="UniProtKB-KW"/>
</dbReference>
<keyword evidence="4" id="KW-0547">Nucleotide-binding</keyword>
<dbReference type="AlphaFoldDB" id="A0A381QWJ2"/>
<dbReference type="PANTHER" id="PTHR11406">
    <property type="entry name" value="PHOSPHOGLYCERATE KINASE"/>
    <property type="match status" value="1"/>
</dbReference>
<proteinExistence type="inferred from homology"/>
<evidence type="ECO:0000256" key="2">
    <source>
        <dbReference type="ARBA" id="ARBA00013061"/>
    </source>
</evidence>
<dbReference type="GO" id="GO:0005829">
    <property type="term" value="C:cytosol"/>
    <property type="evidence" value="ECO:0007669"/>
    <property type="project" value="TreeGrafter"/>
</dbReference>
<sequence>MTLFSIHNGQRWVVGGSVVEGVLSLDDVRLEGRTVLYRVDVNSPLEPATGILLDDSRLHAIVPTLQSLSRSKIAILSHQSRPGRADFTDMTRHCERLSKILGQPIRFVPDVCGDEAIEAIEGMADGDVIFLDNVRKHEEEYGVKYDANEDTESTGVVARLASVADIYVTDAFAAAHRRSPTLTGFANTLPCVAGSLMEEEIESLRIAIRDPPKPYLAILGGAKCDDSLKVALNLIGRGHVDRIAFVGVSGNLMLWADGNDIGERNKQFIRNMMGKDFDETWGMAEKLVSDYAELLFLPRDLAVEIEGERHPFSLGDLPTEHPIYDIGIQTLMKLRPLVEEAGCILWNGPASYFELSGFAFGTIEILNMCAEASAMTIIGGGHTSALVNQRGVAHEITHNSTGGGATMCFLSGDSLPVIGALKTSYRKFSDRLDEFGMGA</sequence>
<dbReference type="Pfam" id="PF00162">
    <property type="entry name" value="PGK"/>
    <property type="match status" value="1"/>
</dbReference>
<comment type="catalytic activity">
    <reaction evidence="1">
        <text>(2R)-3-phosphoglycerate + ATP = (2R)-3-phospho-glyceroyl phosphate + ADP</text>
        <dbReference type="Rhea" id="RHEA:14801"/>
        <dbReference type="ChEBI" id="CHEBI:30616"/>
        <dbReference type="ChEBI" id="CHEBI:57604"/>
        <dbReference type="ChEBI" id="CHEBI:58272"/>
        <dbReference type="ChEBI" id="CHEBI:456216"/>
        <dbReference type="EC" id="2.7.2.3"/>
    </reaction>
</comment>